<reference evidence="4 5" key="1">
    <citation type="submission" date="2025-04" db="UniProtKB">
        <authorList>
            <consortium name="RefSeq"/>
        </authorList>
    </citation>
    <scope>IDENTIFICATION</scope>
</reference>
<evidence type="ECO:0000313" key="6">
    <source>
        <dbReference type="RefSeq" id="XP_039137969.1"/>
    </source>
</evidence>
<dbReference type="Proteomes" id="UP001515500">
    <property type="component" value="Chromosome 14"/>
</dbReference>
<feature type="transmembrane region" description="Helical" evidence="2">
    <location>
        <begin position="461"/>
        <end position="477"/>
    </location>
</feature>
<sequence>METLPEIYPLTGLQIGDIQSYVSRAFLYFTLGSNKILILVDNRPWLLNQQSRSARLWQLMVTKYRMSPFANTRTRDRATNAGNETERNGCCSSNQDNARRLCRWLPVIETLKRREKYLFSAMDLSKALHGFLVFEVSWKDVHGINYLNELQTDTSLALEVKSMKKWEFYSPDQALSCLSVWFSGRKSEIQSVKDNLRKLCDPKTDHWHDDSSSEEILHECSDVQESPHETDDNMNSNGSEKRSEECVEMDGEPEIGPTHYSDKLLLFRFNDSLLPFKLRQIIISELRLLTLLESGLPSWVIFFQSYPLFCHFYRPWMRHLARTLYILISLVTVIIGFYDLYKNVPLLKVTASRICGPLFSWIEAWDMASRIQYLGTMLFLQNLERGFKWFMMIIGTGRTVLAAIARPFSAPLSEVAGFISPLWDACSETAELFLSTAWFAIESMYNIFLDLIDVFVSPFELLYSYICTIAIPVYPLACSLWELLLFPIRCIITLASYLISLLFDADDFVRYVWGFARNILQLAYVSKAKQGANEISVWRGLWNDLFSQVFRASGSIIKGLLAFFSTCNRHRLSTSNQIRAFFLRLARFIHLAPRTCQCKQRRRIQHLHEEEEHTQCHHCE</sequence>
<protein>
    <submittedName>
        <fullName evidence="4 5">Uncharacterized protein LOC120275460 isoform X1</fullName>
    </submittedName>
</protein>
<dbReference type="RefSeq" id="XP_039137968.1">
    <property type="nucleotide sequence ID" value="XM_039282034.1"/>
</dbReference>
<keyword evidence="2" id="KW-1133">Transmembrane helix</keyword>
<dbReference type="GeneID" id="120275460"/>
<evidence type="ECO:0000313" key="5">
    <source>
        <dbReference type="RefSeq" id="XP_039137968.1"/>
    </source>
</evidence>
<dbReference type="AlphaFoldDB" id="A0AB40CH29"/>
<keyword evidence="2" id="KW-0812">Transmembrane</keyword>
<dbReference type="PANTHER" id="PTHR34553">
    <property type="entry name" value="OS05G0597400 PROTEIN"/>
    <property type="match status" value="1"/>
</dbReference>
<feature type="compositionally biased region" description="Basic and acidic residues" evidence="1">
    <location>
        <begin position="220"/>
        <end position="231"/>
    </location>
</feature>
<feature type="transmembrane region" description="Helical" evidence="2">
    <location>
        <begin position="320"/>
        <end position="338"/>
    </location>
</feature>
<feature type="region of interest" description="Disordered" evidence="1">
    <location>
        <begin position="74"/>
        <end position="94"/>
    </location>
</feature>
<evidence type="ECO:0000256" key="2">
    <source>
        <dbReference type="SAM" id="Phobius"/>
    </source>
</evidence>
<name>A0AB40CH29_DIOCR</name>
<organism evidence="3 4">
    <name type="scientific">Dioscorea cayennensis subsp. rotundata</name>
    <name type="common">White Guinea yam</name>
    <name type="synonym">Dioscorea rotundata</name>
    <dbReference type="NCBI Taxonomy" id="55577"/>
    <lineage>
        <taxon>Eukaryota</taxon>
        <taxon>Viridiplantae</taxon>
        <taxon>Streptophyta</taxon>
        <taxon>Embryophyta</taxon>
        <taxon>Tracheophyta</taxon>
        <taxon>Spermatophyta</taxon>
        <taxon>Magnoliopsida</taxon>
        <taxon>Liliopsida</taxon>
        <taxon>Dioscoreales</taxon>
        <taxon>Dioscoreaceae</taxon>
        <taxon>Dioscorea</taxon>
    </lineage>
</organism>
<evidence type="ECO:0000256" key="1">
    <source>
        <dbReference type="SAM" id="MobiDB-lite"/>
    </source>
</evidence>
<proteinExistence type="predicted"/>
<dbReference type="RefSeq" id="XP_039137967.1">
    <property type="nucleotide sequence ID" value="XM_039282033.1"/>
</dbReference>
<evidence type="ECO:0000313" key="4">
    <source>
        <dbReference type="RefSeq" id="XP_039137967.1"/>
    </source>
</evidence>
<feature type="region of interest" description="Disordered" evidence="1">
    <location>
        <begin position="220"/>
        <end position="252"/>
    </location>
</feature>
<keyword evidence="2" id="KW-0472">Membrane</keyword>
<dbReference type="PANTHER" id="PTHR34553:SF2">
    <property type="entry name" value="(WILD MALAYSIAN BANANA) HYPOTHETICAL PROTEIN"/>
    <property type="match status" value="1"/>
</dbReference>
<accession>A0AB40CH29</accession>
<evidence type="ECO:0000313" key="3">
    <source>
        <dbReference type="Proteomes" id="UP001515500"/>
    </source>
</evidence>
<feature type="transmembrane region" description="Helical" evidence="2">
    <location>
        <begin position="483"/>
        <end position="503"/>
    </location>
</feature>
<gene>
    <name evidence="4 5 6" type="primary">LOC120275460</name>
</gene>
<keyword evidence="3" id="KW-1185">Reference proteome</keyword>
<dbReference type="RefSeq" id="XP_039137969.1">
    <property type="nucleotide sequence ID" value="XM_039282035.1"/>
</dbReference>